<evidence type="ECO:0000256" key="1">
    <source>
        <dbReference type="SAM" id="MobiDB-lite"/>
    </source>
</evidence>
<evidence type="ECO:0000313" key="2">
    <source>
        <dbReference type="EMBL" id="MFC5747416.1"/>
    </source>
</evidence>
<reference evidence="3" key="1">
    <citation type="journal article" date="2019" name="Int. J. Syst. Evol. Microbiol.">
        <title>The Global Catalogue of Microorganisms (GCM) 10K type strain sequencing project: providing services to taxonomists for standard genome sequencing and annotation.</title>
        <authorList>
            <consortium name="The Broad Institute Genomics Platform"/>
            <consortium name="The Broad Institute Genome Sequencing Center for Infectious Disease"/>
            <person name="Wu L."/>
            <person name="Ma J."/>
        </authorList>
    </citation>
    <scope>NUCLEOTIDE SEQUENCE [LARGE SCALE GENOMIC DNA]</scope>
    <source>
        <strain evidence="3">KCTC 42087</strain>
    </source>
</reference>
<feature type="compositionally biased region" description="Basic residues" evidence="1">
    <location>
        <begin position="470"/>
        <end position="480"/>
    </location>
</feature>
<dbReference type="Gene3D" id="2.60.40.740">
    <property type="match status" value="1"/>
</dbReference>
<protein>
    <submittedName>
        <fullName evidence="2">DUF11 domain-containing protein</fullName>
    </submittedName>
</protein>
<accession>A0ABW0ZWX7</accession>
<keyword evidence="3" id="KW-1185">Reference proteome</keyword>
<gene>
    <name evidence="2" type="ORF">ACFPZN_17440</name>
</gene>
<dbReference type="InterPro" id="IPR047589">
    <property type="entry name" value="DUF11_rpt"/>
</dbReference>
<feature type="region of interest" description="Disordered" evidence="1">
    <location>
        <begin position="452"/>
        <end position="480"/>
    </location>
</feature>
<feature type="compositionally biased region" description="Acidic residues" evidence="1">
    <location>
        <begin position="366"/>
        <end position="381"/>
    </location>
</feature>
<dbReference type="NCBIfam" id="TIGR01451">
    <property type="entry name" value="B_ant_repeat"/>
    <property type="match status" value="1"/>
</dbReference>
<dbReference type="Proteomes" id="UP001596074">
    <property type="component" value="Unassembled WGS sequence"/>
</dbReference>
<dbReference type="RefSeq" id="WP_378283035.1">
    <property type="nucleotide sequence ID" value="NZ_JBHSON010000022.1"/>
</dbReference>
<feature type="region of interest" description="Disordered" evidence="1">
    <location>
        <begin position="17"/>
        <end position="36"/>
    </location>
</feature>
<proteinExistence type="predicted"/>
<comment type="caution">
    <text evidence="2">The sequence shown here is derived from an EMBL/GenBank/DDBJ whole genome shotgun (WGS) entry which is preliminary data.</text>
</comment>
<evidence type="ECO:0000313" key="3">
    <source>
        <dbReference type="Proteomes" id="UP001596074"/>
    </source>
</evidence>
<sequence length="504" mass="52516">MTPHDADPAVVAALLPSLPAGEPIGGPAPQSPAPQDVPTQVALVNGSFEEPRVTSGIENRVPDASQPGARSVPGWQTTASDRLIEIWHRRSGTEAAHGEQFAELNANESSTLYQDLETTPGTTLYWSLRHRGRSGDDTMSLKIGRPGSRPNKTWTFTDGTAAWGRHTGAYTVPRGQTVTRFAFEAGATATGDPTVGNFLDDVVFGTAPCVVVTATAEPLTGAGVGDTITCTVNLKNHGGVPAENLILREAVPPGTSFVPGSLKVTGGPGDGAAGRYDPESHLLTLPVGLDATADLGGALPSTVDLPDGVTVEFQIRVERDGAGGTPAHQATATYDNTAGEAVEQLTSISDTAAVETAAVEPLVETPDEAADLPDALPEEGGAETPAPAVCTTDPEGVCVADQLKSGGAFRLVLVPAGQDHPGQATCVAALTSADAPWPGCSREGREDRWAQPGAHLAGPPDISLSFLPSGKKRKKRKHHKRLIRELTWQVSELSRQLTELTEQP</sequence>
<organism evidence="2 3">
    <name type="scientific">Actinomadura rugatobispora</name>
    <dbReference type="NCBI Taxonomy" id="1994"/>
    <lineage>
        <taxon>Bacteria</taxon>
        <taxon>Bacillati</taxon>
        <taxon>Actinomycetota</taxon>
        <taxon>Actinomycetes</taxon>
        <taxon>Streptosporangiales</taxon>
        <taxon>Thermomonosporaceae</taxon>
        <taxon>Actinomadura</taxon>
    </lineage>
</organism>
<feature type="region of interest" description="Disordered" evidence="1">
    <location>
        <begin position="366"/>
        <end position="389"/>
    </location>
</feature>
<dbReference type="EMBL" id="JBHSON010000022">
    <property type="protein sequence ID" value="MFC5747416.1"/>
    <property type="molecule type" value="Genomic_DNA"/>
</dbReference>
<name>A0ABW0ZWX7_9ACTN</name>
<dbReference type="Gene3D" id="2.60.120.260">
    <property type="entry name" value="Galactose-binding domain-like"/>
    <property type="match status" value="1"/>
</dbReference>